<protein>
    <submittedName>
        <fullName evidence="2">Extracellular solute-binding protein family 1</fullName>
    </submittedName>
</protein>
<dbReference type="Proteomes" id="UP000007962">
    <property type="component" value="Chromosome"/>
</dbReference>
<keyword evidence="1" id="KW-0732">Signal</keyword>
<name>C5C311_BEUC1</name>
<dbReference type="PANTHER" id="PTHR43649:SF12">
    <property type="entry name" value="DIACETYLCHITOBIOSE BINDING PROTEIN DASA"/>
    <property type="match status" value="1"/>
</dbReference>
<dbReference type="AlphaFoldDB" id="C5C311"/>
<proteinExistence type="predicted"/>
<feature type="chain" id="PRO_5002946846" evidence="1">
    <location>
        <begin position="21"/>
        <end position="429"/>
    </location>
</feature>
<dbReference type="PANTHER" id="PTHR43649">
    <property type="entry name" value="ARABINOSE-BINDING PROTEIN-RELATED"/>
    <property type="match status" value="1"/>
</dbReference>
<accession>C5C311</accession>
<keyword evidence="3" id="KW-1185">Reference proteome</keyword>
<organism evidence="2 3">
    <name type="scientific">Beutenbergia cavernae (strain ATCC BAA-8 / DSM 12333 / CCUG 43141 / JCM 11478 / NBRC 16432 / NCIMB 13614 / HKI 0122)</name>
    <dbReference type="NCBI Taxonomy" id="471853"/>
    <lineage>
        <taxon>Bacteria</taxon>
        <taxon>Bacillati</taxon>
        <taxon>Actinomycetota</taxon>
        <taxon>Actinomycetes</taxon>
        <taxon>Micrococcales</taxon>
        <taxon>Beutenbergiaceae</taxon>
        <taxon>Beutenbergia</taxon>
    </lineage>
</organism>
<dbReference type="SUPFAM" id="SSF53850">
    <property type="entry name" value="Periplasmic binding protein-like II"/>
    <property type="match status" value="1"/>
</dbReference>
<dbReference type="Gene3D" id="3.40.190.10">
    <property type="entry name" value="Periplasmic binding protein-like II"/>
    <property type="match status" value="2"/>
</dbReference>
<dbReference type="RefSeq" id="WP_015884092.1">
    <property type="nucleotide sequence ID" value="NC_012669.1"/>
</dbReference>
<gene>
    <name evidence="2" type="ordered locus">Bcav_3613</name>
</gene>
<dbReference type="Pfam" id="PF01547">
    <property type="entry name" value="SBP_bac_1"/>
    <property type="match status" value="1"/>
</dbReference>
<dbReference type="OrthoDB" id="8478044at2"/>
<dbReference type="STRING" id="471853.Bcav_3613"/>
<reference evidence="2 3" key="1">
    <citation type="journal article" date="2009" name="Stand. Genomic Sci.">
        <title>Complete genome sequence of Beutenbergia cavernae type strain (HKI 0122).</title>
        <authorList>
            <person name="Land M."/>
            <person name="Pukall R."/>
            <person name="Abt B."/>
            <person name="Goker M."/>
            <person name="Rohde M."/>
            <person name="Glavina Del Rio T."/>
            <person name="Tice H."/>
            <person name="Copeland A."/>
            <person name="Cheng J.F."/>
            <person name="Lucas S."/>
            <person name="Chen F."/>
            <person name="Nolan M."/>
            <person name="Bruce D."/>
            <person name="Goodwin L."/>
            <person name="Pitluck S."/>
            <person name="Ivanova N."/>
            <person name="Mavromatis K."/>
            <person name="Ovchinnikova G."/>
            <person name="Pati A."/>
            <person name="Chen A."/>
            <person name="Palaniappan K."/>
            <person name="Hauser L."/>
            <person name="Chang Y.J."/>
            <person name="Jefferies C.C."/>
            <person name="Saunders E."/>
            <person name="Brettin T."/>
            <person name="Detter J.C."/>
            <person name="Han C."/>
            <person name="Chain P."/>
            <person name="Bristow J."/>
            <person name="Eisen J.A."/>
            <person name="Markowitz V."/>
            <person name="Hugenholtz P."/>
            <person name="Kyrpides N.C."/>
            <person name="Klenk H.P."/>
            <person name="Lapidus A."/>
        </authorList>
    </citation>
    <scope>NUCLEOTIDE SEQUENCE [LARGE SCALE GENOMIC DNA]</scope>
    <source>
        <strain evidence="3">ATCC BAA-8 / DSM 12333 / NBRC 16432</strain>
    </source>
</reference>
<dbReference type="PROSITE" id="PS51257">
    <property type="entry name" value="PROKAR_LIPOPROTEIN"/>
    <property type="match status" value="1"/>
</dbReference>
<evidence type="ECO:0000313" key="3">
    <source>
        <dbReference type="Proteomes" id="UP000007962"/>
    </source>
</evidence>
<feature type="signal peptide" evidence="1">
    <location>
        <begin position="1"/>
        <end position="20"/>
    </location>
</feature>
<dbReference type="HOGENOM" id="CLU_031285_12_3_11"/>
<evidence type="ECO:0000256" key="1">
    <source>
        <dbReference type="SAM" id="SignalP"/>
    </source>
</evidence>
<dbReference type="InterPro" id="IPR050490">
    <property type="entry name" value="Bact_solute-bd_prot1"/>
</dbReference>
<evidence type="ECO:0000313" key="2">
    <source>
        <dbReference type="EMBL" id="ACQ81855.1"/>
    </source>
</evidence>
<dbReference type="eggNOG" id="COG1653">
    <property type="taxonomic scope" value="Bacteria"/>
</dbReference>
<dbReference type="KEGG" id="bcv:Bcav_3613"/>
<dbReference type="InterPro" id="IPR006059">
    <property type="entry name" value="SBP"/>
</dbReference>
<sequence length="429" mass="45607">MRRATTRCAALGLAAAVALAAGACSQIGGGGEDESVTITLGVGTVDTVAEAIVEAFEEAHPDIDVEIETMADEAQTRTRLASGDLPDLFAANSGSYFHSLDPAEHFVPLTDEAFMERVDPAFQEVVTSGDDVYGVPWKGIVGGGFMYSRAIYDALGLEIPRTWDEFMANNAAISEAGITPVIQTYGEPWTAQMPLLANYFNVQSQVPDFAESYTANEVHFSDTPEALEGFENIQAIHDAGYQNENFASAAYEDGLVMLAEGEGAHYPILSYAIATIAQTHPDAVGDLGMFPVPGRSADVHGMTMWMPAGLYIPTSSDHVEEAKTFLEFLVGAEGCDVVNAQGDGGLGPQPIADCPLPEDAPQVSLDVESYLQDPETYSLALEYLSPVKGPALAQICVEVGSGTRTAVSGAELYDEDVEKQAQQLGLEGW</sequence>
<dbReference type="EMBL" id="CP001618">
    <property type="protein sequence ID" value="ACQ81855.1"/>
    <property type="molecule type" value="Genomic_DNA"/>
</dbReference>